<dbReference type="EMBL" id="JH430274">
    <property type="status" value="NOT_ANNOTATED_CDS"/>
    <property type="molecule type" value="Genomic_DNA"/>
</dbReference>
<protein>
    <recommendedName>
        <fullName evidence="1">DUF5641 domain-containing protein</fullName>
    </recommendedName>
</protein>
<dbReference type="InterPro" id="IPR040676">
    <property type="entry name" value="DUF5641"/>
</dbReference>
<feature type="domain" description="DUF5641" evidence="1">
    <location>
        <begin position="50"/>
        <end position="126"/>
    </location>
</feature>
<evidence type="ECO:0000313" key="3">
    <source>
        <dbReference type="Proteomes" id="UP000014500"/>
    </source>
</evidence>
<evidence type="ECO:0000259" key="1">
    <source>
        <dbReference type="Pfam" id="PF18701"/>
    </source>
</evidence>
<proteinExistence type="predicted"/>
<keyword evidence="3" id="KW-1185">Reference proteome</keyword>
<dbReference type="Proteomes" id="UP000014500">
    <property type="component" value="Unassembled WGS sequence"/>
</dbReference>
<dbReference type="Pfam" id="PF18701">
    <property type="entry name" value="DUF5641"/>
    <property type="match status" value="1"/>
</dbReference>
<dbReference type="AlphaFoldDB" id="T1IJG1"/>
<reference evidence="3" key="1">
    <citation type="submission" date="2011-05" db="EMBL/GenBank/DDBJ databases">
        <authorList>
            <person name="Richards S.R."/>
            <person name="Qu J."/>
            <person name="Jiang H."/>
            <person name="Jhangiani S.N."/>
            <person name="Agravi P."/>
            <person name="Goodspeed R."/>
            <person name="Gross S."/>
            <person name="Mandapat C."/>
            <person name="Jackson L."/>
            <person name="Mathew T."/>
            <person name="Pu L."/>
            <person name="Thornton R."/>
            <person name="Saada N."/>
            <person name="Wilczek-Boney K.B."/>
            <person name="Lee S."/>
            <person name="Kovar C."/>
            <person name="Wu Y."/>
            <person name="Scherer S.E."/>
            <person name="Worley K.C."/>
            <person name="Muzny D.M."/>
            <person name="Gibbs R."/>
        </authorList>
    </citation>
    <scope>NUCLEOTIDE SEQUENCE</scope>
    <source>
        <strain evidence="3">Brora</strain>
    </source>
</reference>
<dbReference type="STRING" id="126957.T1IJG1"/>
<organism evidence="2 3">
    <name type="scientific">Strigamia maritima</name>
    <name type="common">European centipede</name>
    <name type="synonym">Geophilus maritimus</name>
    <dbReference type="NCBI Taxonomy" id="126957"/>
    <lineage>
        <taxon>Eukaryota</taxon>
        <taxon>Metazoa</taxon>
        <taxon>Ecdysozoa</taxon>
        <taxon>Arthropoda</taxon>
        <taxon>Myriapoda</taxon>
        <taxon>Chilopoda</taxon>
        <taxon>Pleurostigmophora</taxon>
        <taxon>Geophilomorpha</taxon>
        <taxon>Linotaeniidae</taxon>
        <taxon>Strigamia</taxon>
    </lineage>
</organism>
<dbReference type="EnsemblMetazoa" id="SMAR001029-RA">
    <property type="protein sequence ID" value="SMAR001029-PA"/>
    <property type="gene ID" value="SMAR001029"/>
</dbReference>
<reference evidence="2" key="2">
    <citation type="submission" date="2015-02" db="UniProtKB">
        <authorList>
            <consortium name="EnsemblMetazoa"/>
        </authorList>
    </citation>
    <scope>IDENTIFICATION</scope>
</reference>
<dbReference type="HOGENOM" id="CLU_661091_0_0_1"/>
<name>T1IJG1_STRMM</name>
<accession>T1IJG1</accession>
<evidence type="ECO:0000313" key="2">
    <source>
        <dbReference type="EnsemblMetazoa" id="SMAR001029-PA"/>
    </source>
</evidence>
<sequence>MVGRQLGTHETWEYEEFDTLCKEISAVLNSRPLSYVSESEVHQFVLTPEHFLTGGMSKYLRNFHETRGDTRESGLRIGRVVLVEKVACSPYFWPLARVLRVFPGVDGIIRSAEIKLGDGTVLVRPVLFFLFFLVDVASKLTTISECDLPLKKHSMRSGINRRSKIKKYLSERRSVSKKGRIVLVKGMMQQEMKVSSQDAEMSLVNEIHCSQSDEKATSKTKRGSLREKNTQRNVLVLENCEHGRNLLCSTLLLLPLVIFFSYGRLFCDVLKKMSAILDFGPFQSCRIGLLLLLPHVLCIWSRCYDLPSGFWIFGPIIGFLRVWSVRPQSDLQERQKRTRFANNYKRISPRKPTSGRFCSFIGDRLLLIVFYPLSFHLRGFLTLRDFYFHPEDLILKKSDLTFQCYYDIMRLLFGNN</sequence>